<comment type="caution">
    <text evidence="1">The sequence shown here is derived from an EMBL/GenBank/DDBJ whole genome shotgun (WGS) entry which is preliminary data.</text>
</comment>
<sequence length="51" mass="5644">METESGAQVPASGCNDSRVIKQRGQHEVFCGLTGIIWLHRKIQDAFFLIVG</sequence>
<name>A0ABS1DHA2_9PROT</name>
<dbReference type="EMBL" id="NRRL01000045">
    <property type="protein sequence ID" value="MBK1669307.1"/>
    <property type="molecule type" value="Genomic_DNA"/>
</dbReference>
<protein>
    <submittedName>
        <fullName evidence="1">Ferredoxin:protochlorophyllide reductase (ATP-dependent) subunit N</fullName>
    </submittedName>
</protein>
<dbReference type="Gene3D" id="3.40.50.1980">
    <property type="entry name" value="Nitrogenase molybdenum iron protein domain"/>
    <property type="match status" value="1"/>
</dbReference>
<accession>A0ABS1DHA2</accession>
<proteinExistence type="predicted"/>
<evidence type="ECO:0000313" key="1">
    <source>
        <dbReference type="EMBL" id="MBK1669307.1"/>
    </source>
</evidence>
<keyword evidence="2" id="KW-1185">Reference proteome</keyword>
<organism evidence="1 2">
    <name type="scientific">Rhodovibrio sodomensis</name>
    <dbReference type="NCBI Taxonomy" id="1088"/>
    <lineage>
        <taxon>Bacteria</taxon>
        <taxon>Pseudomonadati</taxon>
        <taxon>Pseudomonadota</taxon>
        <taxon>Alphaproteobacteria</taxon>
        <taxon>Rhodospirillales</taxon>
        <taxon>Rhodovibrionaceae</taxon>
        <taxon>Rhodovibrio</taxon>
    </lineage>
</organism>
<feature type="non-terminal residue" evidence="1">
    <location>
        <position position="51"/>
    </location>
</feature>
<evidence type="ECO:0000313" key="2">
    <source>
        <dbReference type="Proteomes" id="UP001296873"/>
    </source>
</evidence>
<reference evidence="1 2" key="1">
    <citation type="journal article" date="2020" name="Microorganisms">
        <title>Osmotic Adaptation and Compatible Solute Biosynthesis of Phototrophic Bacteria as Revealed from Genome Analyses.</title>
        <authorList>
            <person name="Imhoff J.F."/>
            <person name="Rahn T."/>
            <person name="Kunzel S."/>
            <person name="Keller A."/>
            <person name="Neulinger S.C."/>
        </authorList>
    </citation>
    <scope>NUCLEOTIDE SEQUENCE [LARGE SCALE GENOMIC DNA]</scope>
    <source>
        <strain evidence="1 2">DSM 9895</strain>
    </source>
</reference>
<gene>
    <name evidence="1" type="ORF">CKO28_14815</name>
</gene>
<dbReference type="Proteomes" id="UP001296873">
    <property type="component" value="Unassembled WGS sequence"/>
</dbReference>